<dbReference type="AlphaFoldDB" id="A0A6M0Q961"/>
<reference evidence="1 2" key="1">
    <citation type="submission" date="2020-02" db="EMBL/GenBank/DDBJ databases">
        <title>Bacillus aquiflavi sp. nov., isolated from yellow water of strong flavor Chinese baijiu in Yibin region of China.</title>
        <authorList>
            <person name="Xie J."/>
        </authorList>
    </citation>
    <scope>NUCLEOTIDE SEQUENCE [LARGE SCALE GENOMIC DNA]</scope>
    <source>
        <strain evidence="1 2">SA4</strain>
    </source>
</reference>
<name>A0A6M0Q961_9BACI</name>
<evidence type="ECO:0000313" key="1">
    <source>
        <dbReference type="EMBL" id="NEY72060.1"/>
    </source>
</evidence>
<dbReference type="EMBL" id="JAAIWM010000003">
    <property type="protein sequence ID" value="NEY72060.1"/>
    <property type="molecule type" value="Genomic_DNA"/>
</dbReference>
<dbReference type="RefSeq" id="WP_163179535.1">
    <property type="nucleotide sequence ID" value="NZ_JAAIWM010000003.1"/>
</dbReference>
<sequence length="48" mass="5341">MELIAPELPWEQAKEMLWRSCSSLGEPGTKAKEANIQKAILEQGIEVS</sequence>
<proteinExistence type="predicted"/>
<organism evidence="1 2">
    <name type="scientific">Bacillus mesophilus</name>
    <dbReference type="NCBI Taxonomy" id="1808955"/>
    <lineage>
        <taxon>Bacteria</taxon>
        <taxon>Bacillati</taxon>
        <taxon>Bacillota</taxon>
        <taxon>Bacilli</taxon>
        <taxon>Bacillales</taxon>
        <taxon>Bacillaceae</taxon>
        <taxon>Bacillus</taxon>
    </lineage>
</organism>
<evidence type="ECO:0000313" key="2">
    <source>
        <dbReference type="Proteomes" id="UP000481043"/>
    </source>
</evidence>
<dbReference type="Proteomes" id="UP000481043">
    <property type="component" value="Unassembled WGS sequence"/>
</dbReference>
<accession>A0A6M0Q961</accession>
<keyword evidence="2" id="KW-1185">Reference proteome</keyword>
<protein>
    <submittedName>
        <fullName evidence="1">Uncharacterized protein</fullName>
    </submittedName>
</protein>
<comment type="caution">
    <text evidence="1">The sequence shown here is derived from an EMBL/GenBank/DDBJ whole genome shotgun (WGS) entry which is preliminary data.</text>
</comment>
<gene>
    <name evidence="1" type="ORF">G4D63_10025</name>
</gene>